<dbReference type="EMBL" id="OV725082">
    <property type="protein sequence ID" value="CAH1405332.1"/>
    <property type="molecule type" value="Genomic_DNA"/>
</dbReference>
<organism evidence="8 9">
    <name type="scientific">Nezara viridula</name>
    <name type="common">Southern green stink bug</name>
    <name type="synonym">Cimex viridulus</name>
    <dbReference type="NCBI Taxonomy" id="85310"/>
    <lineage>
        <taxon>Eukaryota</taxon>
        <taxon>Metazoa</taxon>
        <taxon>Ecdysozoa</taxon>
        <taxon>Arthropoda</taxon>
        <taxon>Hexapoda</taxon>
        <taxon>Insecta</taxon>
        <taxon>Pterygota</taxon>
        <taxon>Neoptera</taxon>
        <taxon>Paraneoptera</taxon>
        <taxon>Hemiptera</taxon>
        <taxon>Heteroptera</taxon>
        <taxon>Panheteroptera</taxon>
        <taxon>Pentatomomorpha</taxon>
        <taxon>Pentatomoidea</taxon>
        <taxon>Pentatomidae</taxon>
        <taxon>Pentatominae</taxon>
        <taxon>Nezara</taxon>
    </lineage>
</organism>
<protein>
    <recommendedName>
        <fullName evidence="7">RRM domain-containing protein</fullName>
    </recommendedName>
</protein>
<dbReference type="InterPro" id="IPR012677">
    <property type="entry name" value="Nucleotide-bd_a/b_plait_sf"/>
</dbReference>
<keyword evidence="2" id="KW-0507">mRNA processing</keyword>
<keyword evidence="1" id="KW-0597">Phosphoprotein</keyword>
<dbReference type="Gene3D" id="3.30.70.330">
    <property type="match status" value="3"/>
</dbReference>
<dbReference type="AlphaFoldDB" id="A0A9P0HPG4"/>
<dbReference type="FunFam" id="3.30.70.330:FF:000131">
    <property type="entry name" value="Heterogeneous nuclear ribonucleoprotein h3 isoform"/>
    <property type="match status" value="1"/>
</dbReference>
<dbReference type="SMART" id="SM00360">
    <property type="entry name" value="RRM"/>
    <property type="match status" value="3"/>
</dbReference>
<name>A0A9P0HPG4_NEZVI</name>
<keyword evidence="9" id="KW-1185">Reference proteome</keyword>
<dbReference type="GO" id="GO:0003723">
    <property type="term" value="F:RNA binding"/>
    <property type="evidence" value="ECO:0007669"/>
    <property type="project" value="UniProtKB-UniRule"/>
</dbReference>
<evidence type="ECO:0000256" key="3">
    <source>
        <dbReference type="ARBA" id="ARBA00022737"/>
    </source>
</evidence>
<accession>A0A9P0HPG4</accession>
<evidence type="ECO:0000313" key="9">
    <source>
        <dbReference type="Proteomes" id="UP001152798"/>
    </source>
</evidence>
<proteinExistence type="predicted"/>
<evidence type="ECO:0000256" key="1">
    <source>
        <dbReference type="ARBA" id="ARBA00022553"/>
    </source>
</evidence>
<dbReference type="InterPro" id="IPR035979">
    <property type="entry name" value="RBD_domain_sf"/>
</dbReference>
<reference evidence="8" key="1">
    <citation type="submission" date="2022-01" db="EMBL/GenBank/DDBJ databases">
        <authorList>
            <person name="King R."/>
        </authorList>
    </citation>
    <scope>NUCLEOTIDE SEQUENCE</scope>
</reference>
<evidence type="ECO:0000256" key="2">
    <source>
        <dbReference type="ARBA" id="ARBA00022664"/>
    </source>
</evidence>
<gene>
    <name evidence="8" type="ORF">NEZAVI_LOCUS13566</name>
</gene>
<feature type="compositionally biased region" description="Low complexity" evidence="6">
    <location>
        <begin position="233"/>
        <end position="249"/>
    </location>
</feature>
<dbReference type="CDD" id="cd12504">
    <property type="entry name" value="RRM2_hnRNPH_CRSF1_like"/>
    <property type="match status" value="1"/>
</dbReference>
<dbReference type="PANTHER" id="PTHR13976">
    <property type="entry name" value="HETEROGENEOUS NUCLEAR RIBONUCLEOPROTEIN-RELATED"/>
    <property type="match status" value="1"/>
</dbReference>
<feature type="domain" description="RRM" evidence="7">
    <location>
        <begin position="11"/>
        <end position="90"/>
    </location>
</feature>
<sequence length="451" mass="49952">MGQAGLNDEGCVVKVRGLPWSTTEEDIVKFFSECNIRNGKKGVQMTLSREGRPSGEAYIEMETPEDVELACKRDRDYMGHRYIEVFKANKSEMEWVVERCGHNMELSRDDACVRLRGLPFDCTIDEIINFFSGLEIVGNGIILATDNSGRTTGEAYVQFVNKETAEQALLKHKEKIGHRYIEIFRSSIAEAKLAAGPKMRSGFSMNQRHAPYDRGDRFGGMNRYSQMGGGGRSSQRSFRGIGRQGGSFSDFDDDPWEDQPRVRPWEDSRSRRGGPWEDSRRGGQWESRGGFSDYDDGPWEGGPGGGPWDSSGPGLGPRGGIKPLLPSLGPPDRGFGSGGNGWQPPTHCVHMRGLPFRATQADIAEFFRPIIPVSIRILYDNSGRPSGEADVEFSCHDDAVKAMTKDKSHMQHRYIELFMDSTPGGGDRFGGNGFSSRGRAGMAGGGFSRRY</sequence>
<keyword evidence="4 5" id="KW-0694">RNA-binding</keyword>
<evidence type="ECO:0000313" key="8">
    <source>
        <dbReference type="EMBL" id="CAH1405332.1"/>
    </source>
</evidence>
<dbReference type="Pfam" id="PF00076">
    <property type="entry name" value="RRM_1"/>
    <property type="match status" value="3"/>
</dbReference>
<dbReference type="Proteomes" id="UP001152798">
    <property type="component" value="Chromosome 6"/>
</dbReference>
<dbReference type="InterPro" id="IPR050666">
    <property type="entry name" value="ESRP"/>
</dbReference>
<keyword evidence="3" id="KW-0677">Repeat</keyword>
<dbReference type="CDD" id="cd12503">
    <property type="entry name" value="RRM1_hnRNPH_GRSF1_like"/>
    <property type="match status" value="1"/>
</dbReference>
<dbReference type="OrthoDB" id="431068at2759"/>
<evidence type="ECO:0000256" key="6">
    <source>
        <dbReference type="SAM" id="MobiDB-lite"/>
    </source>
</evidence>
<dbReference type="GO" id="GO:0006397">
    <property type="term" value="P:mRNA processing"/>
    <property type="evidence" value="ECO:0007669"/>
    <property type="project" value="UniProtKB-KW"/>
</dbReference>
<dbReference type="InterPro" id="IPR000504">
    <property type="entry name" value="RRM_dom"/>
</dbReference>
<evidence type="ECO:0000256" key="4">
    <source>
        <dbReference type="ARBA" id="ARBA00022884"/>
    </source>
</evidence>
<evidence type="ECO:0000256" key="5">
    <source>
        <dbReference type="PROSITE-ProRule" id="PRU00176"/>
    </source>
</evidence>
<feature type="domain" description="RRM" evidence="7">
    <location>
        <begin position="347"/>
        <end position="422"/>
    </location>
</feature>
<feature type="compositionally biased region" description="Basic and acidic residues" evidence="6">
    <location>
        <begin position="258"/>
        <end position="283"/>
    </location>
</feature>
<feature type="compositionally biased region" description="Gly residues" evidence="6">
    <location>
        <begin position="299"/>
        <end position="319"/>
    </location>
</feature>
<feature type="region of interest" description="Disordered" evidence="6">
    <location>
        <begin position="202"/>
        <end position="342"/>
    </location>
</feature>
<feature type="domain" description="RRM" evidence="7">
    <location>
        <begin position="111"/>
        <end position="188"/>
    </location>
</feature>
<dbReference type="CDD" id="cd12506">
    <property type="entry name" value="RRM3_hnRNPH_CRSF1_like"/>
    <property type="match status" value="1"/>
</dbReference>
<dbReference type="SUPFAM" id="SSF54928">
    <property type="entry name" value="RNA-binding domain, RBD"/>
    <property type="match status" value="3"/>
</dbReference>
<dbReference type="PROSITE" id="PS50102">
    <property type="entry name" value="RRM"/>
    <property type="match status" value="3"/>
</dbReference>
<evidence type="ECO:0000259" key="7">
    <source>
        <dbReference type="PROSITE" id="PS50102"/>
    </source>
</evidence>